<feature type="region of interest" description="Disordered" evidence="12">
    <location>
        <begin position="1469"/>
        <end position="1520"/>
    </location>
</feature>
<evidence type="ECO:0000256" key="4">
    <source>
        <dbReference type="ARBA" id="ARBA00022723"/>
    </source>
</evidence>
<dbReference type="FunFam" id="2.10.110.30:FF:000002">
    <property type="entry name" value="Putative e3 ubiquitin-protein ligase ubr3"/>
    <property type="match status" value="1"/>
</dbReference>
<evidence type="ECO:0000256" key="5">
    <source>
        <dbReference type="ARBA" id="ARBA00022771"/>
    </source>
</evidence>
<dbReference type="InterPro" id="IPR044046">
    <property type="entry name" value="E3_ligase_UBR-like_C"/>
</dbReference>
<feature type="coiled-coil region" evidence="11">
    <location>
        <begin position="1557"/>
        <end position="1590"/>
    </location>
</feature>
<comment type="pathway">
    <text evidence="2 10">Protein modification; protein ubiquitination.</text>
</comment>
<name>A0A1I8PE15_STOCA</name>
<dbReference type="UniPathway" id="UPA00143"/>
<feature type="region of interest" description="Disordered" evidence="12">
    <location>
        <begin position="2046"/>
        <end position="2066"/>
    </location>
</feature>
<evidence type="ECO:0000256" key="6">
    <source>
        <dbReference type="ARBA" id="ARBA00022786"/>
    </source>
</evidence>
<dbReference type="SUPFAM" id="SSF57850">
    <property type="entry name" value="RING/U-box"/>
    <property type="match status" value="1"/>
</dbReference>
<dbReference type="PANTHER" id="PTHR21497:SF39">
    <property type="entry name" value="E3 UBIQUITIN-PROTEIN LIGASE UBR3"/>
    <property type="match status" value="1"/>
</dbReference>
<comment type="catalytic activity">
    <reaction evidence="1 10">
        <text>S-ubiquitinyl-[E2 ubiquitin-conjugating enzyme]-L-cysteine + [acceptor protein]-L-lysine = [E2 ubiquitin-conjugating enzyme]-L-cysteine + N(6)-ubiquitinyl-[acceptor protein]-L-lysine.</text>
        <dbReference type="EC" id="2.3.2.27"/>
    </reaction>
</comment>
<dbReference type="GO" id="GO:0071596">
    <property type="term" value="P:ubiquitin-dependent protein catabolic process via the N-end rule pathway"/>
    <property type="evidence" value="ECO:0007669"/>
    <property type="project" value="UniProtKB-UniRule"/>
</dbReference>
<proteinExistence type="inferred from homology"/>
<feature type="region of interest" description="Disordered" evidence="12">
    <location>
        <begin position="1"/>
        <end position="66"/>
    </location>
</feature>
<feature type="region of interest" description="Disordered" evidence="12">
    <location>
        <begin position="237"/>
        <end position="275"/>
    </location>
</feature>
<feature type="compositionally biased region" description="Low complexity" evidence="12">
    <location>
        <begin position="1491"/>
        <end position="1508"/>
    </location>
</feature>
<dbReference type="EC" id="2.3.2.27" evidence="10"/>
<dbReference type="GO" id="GO:0008270">
    <property type="term" value="F:zinc ion binding"/>
    <property type="evidence" value="ECO:0007669"/>
    <property type="project" value="UniProtKB-UniRule"/>
</dbReference>
<dbReference type="Pfam" id="PF22960">
    <property type="entry name" value="WHD_UBR1"/>
    <property type="match status" value="1"/>
</dbReference>
<feature type="compositionally biased region" description="Low complexity" evidence="12">
    <location>
        <begin position="266"/>
        <end position="275"/>
    </location>
</feature>
<dbReference type="OrthoDB" id="15304at2759"/>
<evidence type="ECO:0000256" key="7">
    <source>
        <dbReference type="ARBA" id="ARBA00022833"/>
    </source>
</evidence>
<dbReference type="InterPro" id="IPR055194">
    <property type="entry name" value="UBR1-like_WH"/>
</dbReference>
<dbReference type="VEuPathDB" id="VectorBase:SCAU007173"/>
<dbReference type="SMART" id="SM00396">
    <property type="entry name" value="ZnF_UBR1"/>
    <property type="match status" value="1"/>
</dbReference>
<dbReference type="Pfam" id="PF02207">
    <property type="entry name" value="zf-UBR"/>
    <property type="match status" value="1"/>
</dbReference>
<dbReference type="Pfam" id="PF18995">
    <property type="entry name" value="PRT6_C"/>
    <property type="match status" value="1"/>
</dbReference>
<dbReference type="InterPro" id="IPR003126">
    <property type="entry name" value="Znf_UBR"/>
</dbReference>
<dbReference type="GO" id="GO:0000151">
    <property type="term" value="C:ubiquitin ligase complex"/>
    <property type="evidence" value="ECO:0007669"/>
    <property type="project" value="TreeGrafter"/>
</dbReference>
<evidence type="ECO:0000256" key="2">
    <source>
        <dbReference type="ARBA" id="ARBA00004906"/>
    </source>
</evidence>
<protein>
    <recommendedName>
        <fullName evidence="10">E3 ubiquitin-protein ligase</fullName>
        <ecNumber evidence="10">2.3.2.27</ecNumber>
    </recommendedName>
</protein>
<feature type="zinc finger region" description="UBR-type" evidence="9">
    <location>
        <begin position="364"/>
        <end position="435"/>
    </location>
</feature>
<dbReference type="GO" id="GO:0016567">
    <property type="term" value="P:protein ubiquitination"/>
    <property type="evidence" value="ECO:0007669"/>
    <property type="project" value="UniProtKB-UniRule"/>
</dbReference>
<dbReference type="Gene3D" id="2.10.110.30">
    <property type="match status" value="1"/>
</dbReference>
<keyword evidence="11" id="KW-0175">Coiled coil</keyword>
<evidence type="ECO:0000256" key="1">
    <source>
        <dbReference type="ARBA" id="ARBA00000900"/>
    </source>
</evidence>
<dbReference type="STRING" id="35570.A0A1I8PE15"/>
<dbReference type="CDD" id="cd16483">
    <property type="entry name" value="RING-H2_UBR3"/>
    <property type="match status" value="1"/>
</dbReference>
<evidence type="ECO:0000313" key="15">
    <source>
        <dbReference type="Proteomes" id="UP000095300"/>
    </source>
</evidence>
<keyword evidence="3 10" id="KW-0808">Transferase</keyword>
<organism evidence="14 15">
    <name type="scientific">Stomoxys calcitrans</name>
    <name type="common">Stable fly</name>
    <name type="synonym">Conops calcitrans</name>
    <dbReference type="NCBI Taxonomy" id="35570"/>
    <lineage>
        <taxon>Eukaryota</taxon>
        <taxon>Metazoa</taxon>
        <taxon>Ecdysozoa</taxon>
        <taxon>Arthropoda</taxon>
        <taxon>Hexapoda</taxon>
        <taxon>Insecta</taxon>
        <taxon>Pterygota</taxon>
        <taxon>Neoptera</taxon>
        <taxon>Endopterygota</taxon>
        <taxon>Diptera</taxon>
        <taxon>Brachycera</taxon>
        <taxon>Muscomorpha</taxon>
        <taxon>Muscoidea</taxon>
        <taxon>Muscidae</taxon>
        <taxon>Stomoxys</taxon>
    </lineage>
</organism>
<keyword evidence="5 10" id="KW-0863">Zinc-finger</keyword>
<reference evidence="14" key="1">
    <citation type="submission" date="2020-05" db="UniProtKB">
        <authorList>
            <consortium name="EnsemblMetazoa"/>
        </authorList>
    </citation>
    <scope>IDENTIFICATION</scope>
    <source>
        <strain evidence="14">USDA</strain>
    </source>
</reference>
<evidence type="ECO:0000256" key="3">
    <source>
        <dbReference type="ARBA" id="ARBA00022679"/>
    </source>
</evidence>
<dbReference type="PANTHER" id="PTHR21497">
    <property type="entry name" value="UBIQUITIN LIGASE E3 ALPHA-RELATED"/>
    <property type="match status" value="1"/>
</dbReference>
<evidence type="ECO:0000256" key="8">
    <source>
        <dbReference type="ARBA" id="ARBA00046341"/>
    </source>
</evidence>
<dbReference type="KEGG" id="scac:106088027"/>
<dbReference type="Gene3D" id="3.30.40.10">
    <property type="entry name" value="Zinc/RING finger domain, C3HC4 (zinc finger)"/>
    <property type="match status" value="1"/>
</dbReference>
<comment type="function">
    <text evidence="10">Ubiquitin ligase protein which is a component of the N-end rule pathway. Recognizes and binds to proteins bearing specific N-terminal residues that are destabilizing according to the N-end rule, leading to their ubiquitination and subsequent degradation.</text>
</comment>
<dbReference type="GO" id="GO:0005737">
    <property type="term" value="C:cytoplasm"/>
    <property type="evidence" value="ECO:0007669"/>
    <property type="project" value="TreeGrafter"/>
</dbReference>
<sequence>MDEDENNPGNGNRNREHVAGTSTSSTSASISSASASLSSASNTSNQPRPVSPAVEATSDLDFDDDDDLLDTIEVTVTTDGAPMPRDDTDDMELINLSSPASVVNSLVTSLAAVANASAQLAANTNRPPQRSPEAHERVINVGGNLITWNFENNLNAATQNMPAGAAANPGIGSVAPWDARLATAAAQATASRSANLSGGNVVPYNYQNRMDTVASGAAASRSPNATVGDLIAWDYNSMSGHDDGDEPSTSDRANDPSSADTGADDFGQGAAAEGASSASGAVPSFFFDTSSFRSRTRKEVAALINAECCRGGPTPDLDYIMDRFFNPSTPIDNADNISWIRWLIAGGRTIREFVKIVRSYDNHAKCGLVWVPHVVAYRCRTCGISPCMSICRDCFKKGDHTNHDFNMFLSQAGGACDCGDTSVMKAEGFCSDHGINNRQNKEPVPANLLAVAEAIMPKLLFRLLQHFREHSDAASATFNMAAHLCEEFTNMLIDLNNMGEIMRKVMTRALISKEIYKQFNDLNCLSSRHARVLKKNREKYEDAVNRFPRPEPPDDYKHLAALGEKLIHTTLLEEFIFWTFKFEFPQNLVCFLLNMLPDQDYKEHLTRTFVMHYSRIPSVLEMSRDPDTLSNRVVHMSVQLFSNESLALKMVKELSLLHVMIISLKLMMSKILIQNTLHDPSKNFHFVIDCTRQVMKDHCYWPLVSDFNNVLSHESVALVFLRDDNLIDMWFQFLSMLQGMNVNVRETASHVEFEPNSYYAAFSCELEASAYPMWSIISHLQDGKHADLAKKIITYCVNMLHEWLDAIYFPEPKISQEEMLQASFHFPLHRYLAAFVCQAVTKMGMSLSEVLPTRSYILPLLMMHPLRVQSFFYEILAGIWVRNGLQIKGQAMTYIQANFCNSMADMDLFFLQICATNLPQYFFLQNTIDLFGVAQWLETAPLKQSQKMEQTSMLEGFLTFLATLVTSRTNLGNDEATQCIIEISALLATENKTHSQLLELMPERSGNVHTKNFETFLKQLSVYKAPSAGSENLEQGLFTPIDEVWEEYYDPLHVLLRAVHRRDFQSSLDRFTNYVKSKNRMPASGNLWPPFRLPRPVGAAFSDPCRILNSRVFHSTILSILYRAVHSRDVSEHLLALAIFLLEIAIETSEDTKSGGGSDKAAVVECEEQHKPCYPFGMRRDPPKLFRCYPTDNLSCNLRHVVSKISLKSQEPQVTPAHYRSNPFYTDVDYELDDNQSMDISPAWGYERNLSVVHSNSAPNSTTTSTALVPMRLQNMEVALPADLSVVPETGLVIRQDSQEDDSLREIGNAIENTDGSTSPAMEYRFSLQPITMSAENTGMEVVLRDGQAPGPSNTIAGVNQQVATQNQRQNQPDMFPPTTPNTIGSLIPFPRVQPVAVPSTNMDIIPSNPGALGVGRTRLAYEVSNRKRSVENAIDGHSKDDVVIDESILSLLLKLHSQLSGTLDSFSVADDGDQEDESLSSSTAMDVDSESSAEPSTSSAAAAAASSQTKKRNIKVSDSRVGDGPFFIGNLLRKIAKHDELCAQNIDEIRRRLWPNQREKQAEAKAREAKEKEERRKRARERQMKMMQEFANKQKEFMQTAAATNMDAGMEEEEELYEEQPREKEYDCIICNCTTPSTEANPIGLVVLVESSGIVGHRRRITERLPLPLSPEDEERLKHSTRLATEFNRRTELLSLKFGEESWYLSNNMAYENGVHVQSCGHHVHLSCLDAYLKTLYASQRQHQHERGEFYCPVCRQLSNSVLPLSPQLDRPTPVVRSGTQPFEQLVSELTNLIKENERPPISTKLSEAMGRAMEDMTNITHRKMKRIPPTFRSLFIFVTSIARTNLESEIIQRGGTLCSTNPTRYKAKRDCIVPLLHVLSVHVRVLVEWPLWSSWASLAGMPVTDIAPVPSHCREVIPAILADPIALLLKFILLAPLHLDQEYFSCMVKVMYNLLYYQIVVQLCVTLTDLECDYILANFNAPPSAESQPSSSRRNSMRSSPNAYLARAMALVLKNTNRLSHLRRDSIPSTSAAASAMNSATANAASPSVSSSNSNSNIDVDSPTTSPLAGVEVNFKSMEMQLQTLCLPFLRIAALLRQHLYRHEMPEISAPGLEFVRLVYYLELVTDSMDWDCFNASKGLCFIPGGSEDTLPKFWCEQLMNIRPPTDTVRELVILNQHASWQQPKLLQLPREYERLFTYYHERPCLNCYKVPKESSICLLCGTIVCLKQNCCAENECCEAVRHTITCGGGIGIFLVVTSTYIIVIRGRRACLWGSLYLDDFDEEDRDLKRGKPLYLSQDRFNLLESQWLSHKFAHTKHTWVFHRDLL</sequence>
<dbReference type="GO" id="GO:0061630">
    <property type="term" value="F:ubiquitin protein ligase activity"/>
    <property type="evidence" value="ECO:0007669"/>
    <property type="project" value="UniProtKB-UniRule"/>
</dbReference>
<evidence type="ECO:0000256" key="9">
    <source>
        <dbReference type="PROSITE-ProRule" id="PRU00508"/>
    </source>
</evidence>
<feature type="domain" description="UBR-type" evidence="13">
    <location>
        <begin position="364"/>
        <end position="435"/>
    </location>
</feature>
<evidence type="ECO:0000256" key="10">
    <source>
        <dbReference type="RuleBase" id="RU366018"/>
    </source>
</evidence>
<dbReference type="Proteomes" id="UP000095300">
    <property type="component" value="Unassembled WGS sequence"/>
</dbReference>
<evidence type="ECO:0000256" key="12">
    <source>
        <dbReference type="SAM" id="MobiDB-lite"/>
    </source>
</evidence>
<dbReference type="CDD" id="cd19673">
    <property type="entry name" value="UBR-box_UBR3"/>
    <property type="match status" value="1"/>
</dbReference>
<evidence type="ECO:0000313" key="14">
    <source>
        <dbReference type="EnsemblMetazoa" id="SCAU007173-PA"/>
    </source>
</evidence>
<dbReference type="EnsemblMetazoa" id="SCAU007173-RA">
    <property type="protein sequence ID" value="SCAU007173-PA"/>
    <property type="gene ID" value="SCAU007173"/>
</dbReference>
<keyword evidence="15" id="KW-1185">Reference proteome</keyword>
<comment type="similarity">
    <text evidence="8 10">Belongs to the E3 ubiquitin-protein ligase UBR1-like family.</text>
</comment>
<dbReference type="PROSITE" id="PS51157">
    <property type="entry name" value="ZF_UBR"/>
    <property type="match status" value="1"/>
</dbReference>
<dbReference type="InterPro" id="IPR013083">
    <property type="entry name" value="Znf_RING/FYVE/PHD"/>
</dbReference>
<keyword evidence="7 10" id="KW-0862">Zinc</keyword>
<gene>
    <name evidence="14" type="primary">106088027</name>
</gene>
<keyword evidence="6 10" id="KW-0833">Ubl conjugation pathway</keyword>
<accession>A0A1I8PE15</accession>
<evidence type="ECO:0000256" key="11">
    <source>
        <dbReference type="SAM" id="Coils"/>
    </source>
</evidence>
<dbReference type="InterPro" id="IPR039164">
    <property type="entry name" value="UBR1-like"/>
</dbReference>
<keyword evidence="4 10" id="KW-0479">Metal-binding</keyword>
<feature type="compositionally biased region" description="Low complexity" evidence="12">
    <location>
        <begin position="21"/>
        <end position="44"/>
    </location>
</feature>
<feature type="compositionally biased region" description="Low complexity" evidence="12">
    <location>
        <begin position="2046"/>
        <end position="2059"/>
    </location>
</feature>
<evidence type="ECO:0000259" key="13">
    <source>
        <dbReference type="PROSITE" id="PS51157"/>
    </source>
</evidence>